<dbReference type="OMA" id="NQRYDWI"/>
<name>U4KV74_PYROM</name>
<dbReference type="EC" id="2.3.1.4" evidence="8"/>
<evidence type="ECO:0000256" key="6">
    <source>
        <dbReference type="ARBA" id="ARBA00023136"/>
    </source>
</evidence>
<sequence length="165" mass="18716">MASLFSETLLPTTTELPEGYSVRPLQRTDYQKGFLDVLRVLTKVGDISEEAWLERYDWMAKRNEEYFIICIVNGEGTIVGVGSLVIERKFLRNLGAVGHIEDITVQSSEQGKKLGLRIIQTLDHIAQQVGCYKCILDCSEKNQPFYEKCGYKLAGVQMVYHITTC</sequence>
<keyword evidence="11" id="KW-1185">Reference proteome</keyword>
<evidence type="ECO:0000256" key="2">
    <source>
        <dbReference type="ARBA" id="ARBA00004586"/>
    </source>
</evidence>
<dbReference type="CDD" id="cd04301">
    <property type="entry name" value="NAT_SF"/>
    <property type="match status" value="1"/>
</dbReference>
<comment type="similarity">
    <text evidence="8">Belongs to the acetyltransferase family. GNA1 subfamily.</text>
</comment>
<dbReference type="UniPathway" id="UPA00113">
    <property type="reaction ID" value="UER00529"/>
</dbReference>
<accession>U4KV74</accession>
<dbReference type="InterPro" id="IPR039143">
    <property type="entry name" value="GNPNAT1-like"/>
</dbReference>
<evidence type="ECO:0000256" key="8">
    <source>
        <dbReference type="RuleBase" id="RU365086"/>
    </source>
</evidence>
<keyword evidence="4 8" id="KW-0808">Transferase</keyword>
<dbReference type="GO" id="GO:0006048">
    <property type="term" value="P:UDP-N-acetylglucosamine biosynthetic process"/>
    <property type="evidence" value="ECO:0007669"/>
    <property type="project" value="UniProtKB-UniRule"/>
</dbReference>
<evidence type="ECO:0000256" key="5">
    <source>
        <dbReference type="ARBA" id="ARBA00022824"/>
    </source>
</evidence>
<keyword evidence="7 8" id="KW-0012">Acyltransferase</keyword>
<dbReference type="AlphaFoldDB" id="U4KV74"/>
<dbReference type="FunFam" id="3.40.630.30:FF:000048">
    <property type="entry name" value="Glucosamine 6-phosphate N-acetyltransferase"/>
    <property type="match status" value="1"/>
</dbReference>
<dbReference type="Gene3D" id="3.40.630.30">
    <property type="match status" value="1"/>
</dbReference>
<dbReference type="PANTHER" id="PTHR13355:SF11">
    <property type="entry name" value="GLUCOSAMINE 6-PHOSPHATE N-ACETYLTRANSFERASE"/>
    <property type="match status" value="1"/>
</dbReference>
<dbReference type="OrthoDB" id="10039976at2759"/>
<feature type="domain" description="N-acetyltransferase" evidence="9">
    <location>
        <begin position="20"/>
        <end position="165"/>
    </location>
</feature>
<evidence type="ECO:0000256" key="1">
    <source>
        <dbReference type="ARBA" id="ARBA00004184"/>
    </source>
</evidence>
<evidence type="ECO:0000256" key="4">
    <source>
        <dbReference type="ARBA" id="ARBA00022679"/>
    </source>
</evidence>
<evidence type="ECO:0000256" key="7">
    <source>
        <dbReference type="ARBA" id="ARBA00023315"/>
    </source>
</evidence>
<evidence type="ECO:0000256" key="3">
    <source>
        <dbReference type="ARBA" id="ARBA00011738"/>
    </source>
</evidence>
<dbReference type="eggNOG" id="KOG3396">
    <property type="taxonomic scope" value="Eukaryota"/>
</dbReference>
<dbReference type="PROSITE" id="PS51186">
    <property type="entry name" value="GNAT"/>
    <property type="match status" value="1"/>
</dbReference>
<dbReference type="GO" id="GO:0004343">
    <property type="term" value="F:glucosamine 6-phosphate N-acetyltransferase activity"/>
    <property type="evidence" value="ECO:0007669"/>
    <property type="project" value="UniProtKB-UniRule"/>
</dbReference>
<comment type="subcellular location">
    <subcellularLocation>
        <location evidence="1">Endomembrane system</location>
        <topology evidence="1">Peripheral membrane protein</topology>
    </subcellularLocation>
    <subcellularLocation>
        <location evidence="2">Endoplasmic reticulum membrane</location>
    </subcellularLocation>
</comment>
<dbReference type="SUPFAM" id="SSF55729">
    <property type="entry name" value="Acyl-CoA N-acyltransferases (Nat)"/>
    <property type="match status" value="1"/>
</dbReference>
<organism evidence="10 11">
    <name type="scientific">Pyronema omphalodes (strain CBS 100304)</name>
    <name type="common">Pyronema confluens</name>
    <dbReference type="NCBI Taxonomy" id="1076935"/>
    <lineage>
        <taxon>Eukaryota</taxon>
        <taxon>Fungi</taxon>
        <taxon>Dikarya</taxon>
        <taxon>Ascomycota</taxon>
        <taxon>Pezizomycotina</taxon>
        <taxon>Pezizomycetes</taxon>
        <taxon>Pezizales</taxon>
        <taxon>Pyronemataceae</taxon>
        <taxon>Pyronema</taxon>
    </lineage>
</organism>
<evidence type="ECO:0000313" key="11">
    <source>
        <dbReference type="Proteomes" id="UP000018144"/>
    </source>
</evidence>
<dbReference type="Pfam" id="PF00583">
    <property type="entry name" value="Acetyltransf_1"/>
    <property type="match status" value="1"/>
</dbReference>
<dbReference type="EMBL" id="HF935217">
    <property type="protein sequence ID" value="CCX04776.1"/>
    <property type="molecule type" value="Genomic_DNA"/>
</dbReference>
<comment type="catalytic activity">
    <reaction evidence="8">
        <text>D-glucosamine 6-phosphate + acetyl-CoA = N-acetyl-D-glucosamine 6-phosphate + CoA + H(+)</text>
        <dbReference type="Rhea" id="RHEA:10292"/>
        <dbReference type="ChEBI" id="CHEBI:15378"/>
        <dbReference type="ChEBI" id="CHEBI:57287"/>
        <dbReference type="ChEBI" id="CHEBI:57288"/>
        <dbReference type="ChEBI" id="CHEBI:57513"/>
        <dbReference type="ChEBI" id="CHEBI:58725"/>
        <dbReference type="EC" id="2.3.1.4"/>
    </reaction>
</comment>
<dbReference type="InterPro" id="IPR000182">
    <property type="entry name" value="GNAT_dom"/>
</dbReference>
<keyword evidence="5" id="KW-0256">Endoplasmic reticulum</keyword>
<dbReference type="STRING" id="1076935.U4KV74"/>
<comment type="subunit">
    <text evidence="3">Homodimer.</text>
</comment>
<evidence type="ECO:0000313" key="10">
    <source>
        <dbReference type="EMBL" id="CCX04776.1"/>
    </source>
</evidence>
<dbReference type="InterPro" id="IPR016181">
    <property type="entry name" value="Acyl_CoA_acyltransferase"/>
</dbReference>
<reference evidence="10 11" key="1">
    <citation type="journal article" date="2013" name="PLoS Genet.">
        <title>The genome and development-dependent transcriptomes of Pyronema confluens: a window into fungal evolution.</title>
        <authorList>
            <person name="Traeger S."/>
            <person name="Altegoer F."/>
            <person name="Freitag M."/>
            <person name="Gabaldon T."/>
            <person name="Kempken F."/>
            <person name="Kumar A."/>
            <person name="Marcet-Houben M."/>
            <person name="Poggeler S."/>
            <person name="Stajich J.E."/>
            <person name="Nowrousian M."/>
        </authorList>
    </citation>
    <scope>NUCLEOTIDE SEQUENCE [LARGE SCALE GENOMIC DNA]</scope>
    <source>
        <strain evidence="11">CBS 100304</strain>
        <tissue evidence="10">Vegetative mycelium</tissue>
    </source>
</reference>
<gene>
    <name evidence="10" type="ORF">PCON_03667</name>
</gene>
<comment type="pathway">
    <text evidence="8">Nucleotide-sugar biosynthesis; UDP-N-acetyl-alpha-D-glucosamine biosynthesis; N-acetyl-alpha-D-glucosamine 1-phosphate from alpha-D-glucosamine 6-phosphate (route I): step 1/2.</text>
</comment>
<proteinExistence type="inferred from homology"/>
<keyword evidence="6" id="KW-0472">Membrane</keyword>
<dbReference type="Proteomes" id="UP000018144">
    <property type="component" value="Unassembled WGS sequence"/>
</dbReference>
<protein>
    <recommendedName>
        <fullName evidence="8">Glucosamine 6-phosphate N-acetyltransferase</fullName>
        <ecNumber evidence="8">2.3.1.4</ecNumber>
    </recommendedName>
</protein>
<evidence type="ECO:0000259" key="9">
    <source>
        <dbReference type="PROSITE" id="PS51186"/>
    </source>
</evidence>
<dbReference type="GO" id="GO:0005789">
    <property type="term" value="C:endoplasmic reticulum membrane"/>
    <property type="evidence" value="ECO:0007669"/>
    <property type="project" value="UniProtKB-SubCell"/>
</dbReference>
<dbReference type="PANTHER" id="PTHR13355">
    <property type="entry name" value="GLUCOSAMINE 6-PHOSPHATE N-ACETYLTRANSFERASE"/>
    <property type="match status" value="1"/>
</dbReference>